<sequence>FAKEQNDPELWNDLLMYSRDKPEFILGLLELGGTHINPTKLIRNIPSELSVPGIRRALTNVLHDYHLQVELCTDCKHVLNGDVDVLSDGLRHMQHQGLDIENDQMCLVCQLPLEDLPRGSAVLAFWCGHIFHDKCILHPDVLAKTQMHNSAESSTLSLSSSRRQITVHSRRDQRRMMLQTKLDRSMLIKQYNPVCPVCAEYDQKKVQQTTTGWSQSERRDHLDDPETEAGGSSAEKSELFLPPMQTLQL</sequence>
<keyword evidence="2" id="KW-1185">Reference proteome</keyword>
<comment type="caution">
    <text evidence="1">The sequence shown here is derived from an EMBL/GenBank/DDBJ whole genome shotgun (WGS) entry which is preliminary data.</text>
</comment>
<name>A0ACC1IYI6_9FUNG</name>
<dbReference type="EMBL" id="JANBPW010006310">
    <property type="protein sequence ID" value="KAJ1930858.1"/>
    <property type="molecule type" value="Genomic_DNA"/>
</dbReference>
<dbReference type="Proteomes" id="UP001150603">
    <property type="component" value="Unassembled WGS sequence"/>
</dbReference>
<organism evidence="1 2">
    <name type="scientific">Linderina macrospora</name>
    <dbReference type="NCBI Taxonomy" id="4868"/>
    <lineage>
        <taxon>Eukaryota</taxon>
        <taxon>Fungi</taxon>
        <taxon>Fungi incertae sedis</taxon>
        <taxon>Zoopagomycota</taxon>
        <taxon>Kickxellomycotina</taxon>
        <taxon>Kickxellomycetes</taxon>
        <taxon>Kickxellales</taxon>
        <taxon>Kickxellaceae</taxon>
        <taxon>Linderina</taxon>
    </lineage>
</organism>
<reference evidence="1" key="1">
    <citation type="submission" date="2022-07" db="EMBL/GenBank/DDBJ databases">
        <title>Phylogenomic reconstructions and comparative analyses of Kickxellomycotina fungi.</title>
        <authorList>
            <person name="Reynolds N.K."/>
            <person name="Stajich J.E."/>
            <person name="Barry K."/>
            <person name="Grigoriev I.V."/>
            <person name="Crous P."/>
            <person name="Smith M.E."/>
        </authorList>
    </citation>
    <scope>NUCLEOTIDE SEQUENCE</scope>
    <source>
        <strain evidence="1">NRRL 5244</strain>
    </source>
</reference>
<evidence type="ECO:0000313" key="2">
    <source>
        <dbReference type="Proteomes" id="UP001150603"/>
    </source>
</evidence>
<accession>A0ACC1IYI6</accession>
<evidence type="ECO:0000313" key="1">
    <source>
        <dbReference type="EMBL" id="KAJ1930858.1"/>
    </source>
</evidence>
<protein>
    <submittedName>
        <fullName evidence="1">Vacuolar protein sorting-associated protein 41</fullName>
    </submittedName>
</protein>
<feature type="non-terminal residue" evidence="1">
    <location>
        <position position="1"/>
    </location>
</feature>
<proteinExistence type="predicted"/>
<gene>
    <name evidence="1" type="primary">VPS41_2</name>
    <name evidence="1" type="ORF">FBU59_006909</name>
</gene>